<gene>
    <name evidence="1" type="ORF">S12H4_13185</name>
</gene>
<comment type="caution">
    <text evidence="1">The sequence shown here is derived from an EMBL/GenBank/DDBJ whole genome shotgun (WGS) entry which is preliminary data.</text>
</comment>
<dbReference type="EMBL" id="BARW01006279">
    <property type="protein sequence ID" value="GAI87576.1"/>
    <property type="molecule type" value="Genomic_DNA"/>
</dbReference>
<organism evidence="1">
    <name type="scientific">marine sediment metagenome</name>
    <dbReference type="NCBI Taxonomy" id="412755"/>
    <lineage>
        <taxon>unclassified sequences</taxon>
        <taxon>metagenomes</taxon>
        <taxon>ecological metagenomes</taxon>
    </lineage>
</organism>
<evidence type="ECO:0000313" key="1">
    <source>
        <dbReference type="EMBL" id="GAI87576.1"/>
    </source>
</evidence>
<reference evidence="1" key="1">
    <citation type="journal article" date="2014" name="Front. Microbiol.">
        <title>High frequency of phylogenetically diverse reductive dehalogenase-homologous genes in deep subseafloor sedimentary metagenomes.</title>
        <authorList>
            <person name="Kawai M."/>
            <person name="Futagami T."/>
            <person name="Toyoda A."/>
            <person name="Takaki Y."/>
            <person name="Nishi S."/>
            <person name="Hori S."/>
            <person name="Arai W."/>
            <person name="Tsubouchi T."/>
            <person name="Morono Y."/>
            <person name="Uchiyama I."/>
            <person name="Ito T."/>
            <person name="Fujiyama A."/>
            <person name="Inagaki F."/>
            <person name="Takami H."/>
        </authorList>
    </citation>
    <scope>NUCLEOTIDE SEQUENCE</scope>
    <source>
        <strain evidence="1">Expedition CK06-06</strain>
    </source>
</reference>
<protein>
    <submittedName>
        <fullName evidence="1">Uncharacterized protein</fullName>
    </submittedName>
</protein>
<proteinExistence type="predicted"/>
<sequence length="66" mass="7712">YWMSLPKPSKKGYEKQSEKVLRSHSPNYIKIVLNAMNNRNITLQDVTFYLSTSLKHLSDIKNHFTG</sequence>
<accession>X1T874</accession>
<feature type="non-terminal residue" evidence="1">
    <location>
        <position position="1"/>
    </location>
</feature>
<name>X1T874_9ZZZZ</name>
<dbReference type="AlphaFoldDB" id="X1T874"/>